<dbReference type="PROSITE" id="PS50928">
    <property type="entry name" value="ABC_TM1"/>
    <property type="match status" value="1"/>
</dbReference>
<evidence type="ECO:0000256" key="7">
    <source>
        <dbReference type="RuleBase" id="RU363032"/>
    </source>
</evidence>
<feature type="domain" description="ABC transmembrane type-1" evidence="8">
    <location>
        <begin position="94"/>
        <end position="295"/>
    </location>
</feature>
<dbReference type="RefSeq" id="WP_152801921.1">
    <property type="nucleotide sequence ID" value="NZ_WHNX01000004.1"/>
</dbReference>
<dbReference type="Proteomes" id="UP000440004">
    <property type="component" value="Unassembled WGS sequence"/>
</dbReference>
<gene>
    <name evidence="9" type="ORF">GC105_03820</name>
</gene>
<keyword evidence="6 7" id="KW-0472">Membrane</keyword>
<feature type="transmembrane region" description="Helical" evidence="7">
    <location>
        <begin position="133"/>
        <end position="156"/>
    </location>
</feature>
<dbReference type="Pfam" id="PF19300">
    <property type="entry name" value="BPD_transp_1_N"/>
    <property type="match status" value="1"/>
</dbReference>
<evidence type="ECO:0000259" key="8">
    <source>
        <dbReference type="PROSITE" id="PS50928"/>
    </source>
</evidence>
<comment type="subcellular location">
    <subcellularLocation>
        <location evidence="1 7">Cell membrane</location>
        <topology evidence="1 7">Multi-pass membrane protein</topology>
    </subcellularLocation>
</comment>
<dbReference type="EMBL" id="WHNX01000004">
    <property type="protein sequence ID" value="MPW24918.1"/>
    <property type="molecule type" value="Genomic_DNA"/>
</dbReference>
<keyword evidence="4 7" id="KW-0812">Transmembrane</keyword>
<feature type="transmembrane region" description="Helical" evidence="7">
    <location>
        <begin position="168"/>
        <end position="188"/>
    </location>
</feature>
<dbReference type="AlphaFoldDB" id="A0A6A7K646"/>
<feature type="transmembrane region" description="Helical" evidence="7">
    <location>
        <begin position="272"/>
        <end position="295"/>
    </location>
</feature>
<keyword evidence="2 7" id="KW-0813">Transport</keyword>
<dbReference type="CDD" id="cd06261">
    <property type="entry name" value="TM_PBP2"/>
    <property type="match status" value="1"/>
</dbReference>
<dbReference type="PANTHER" id="PTHR43163">
    <property type="entry name" value="DIPEPTIDE TRANSPORT SYSTEM PERMEASE PROTEIN DPPB-RELATED"/>
    <property type="match status" value="1"/>
</dbReference>
<evidence type="ECO:0000256" key="5">
    <source>
        <dbReference type="ARBA" id="ARBA00022989"/>
    </source>
</evidence>
<dbReference type="InterPro" id="IPR035906">
    <property type="entry name" value="MetI-like_sf"/>
</dbReference>
<proteinExistence type="inferred from homology"/>
<protein>
    <submittedName>
        <fullName evidence="9">ABC transporter permease subunit</fullName>
    </submittedName>
</protein>
<evidence type="ECO:0000256" key="2">
    <source>
        <dbReference type="ARBA" id="ARBA00022448"/>
    </source>
</evidence>
<feature type="transmembrane region" description="Helical" evidence="7">
    <location>
        <begin position="9"/>
        <end position="30"/>
    </location>
</feature>
<organism evidence="9 10">
    <name type="scientific">Alkalibaculum sporogenes</name>
    <dbReference type="NCBI Taxonomy" id="2655001"/>
    <lineage>
        <taxon>Bacteria</taxon>
        <taxon>Bacillati</taxon>
        <taxon>Bacillota</taxon>
        <taxon>Clostridia</taxon>
        <taxon>Eubacteriales</taxon>
        <taxon>Eubacteriaceae</taxon>
        <taxon>Alkalibaculum</taxon>
    </lineage>
</organism>
<feature type="transmembrane region" description="Helical" evidence="7">
    <location>
        <begin position="100"/>
        <end position="121"/>
    </location>
</feature>
<dbReference type="Pfam" id="PF00528">
    <property type="entry name" value="BPD_transp_1"/>
    <property type="match status" value="1"/>
</dbReference>
<dbReference type="PANTHER" id="PTHR43163:SF6">
    <property type="entry name" value="DIPEPTIDE TRANSPORT SYSTEM PERMEASE PROTEIN DPPB-RELATED"/>
    <property type="match status" value="1"/>
</dbReference>
<evidence type="ECO:0000313" key="10">
    <source>
        <dbReference type="Proteomes" id="UP000440004"/>
    </source>
</evidence>
<dbReference type="GO" id="GO:0055085">
    <property type="term" value="P:transmembrane transport"/>
    <property type="evidence" value="ECO:0007669"/>
    <property type="project" value="InterPro"/>
</dbReference>
<accession>A0A6A7K646</accession>
<keyword evidence="5 7" id="KW-1133">Transmembrane helix</keyword>
<reference evidence="9 10" key="1">
    <citation type="submission" date="2019-10" db="EMBL/GenBank/DDBJ databases">
        <title>Alkalibaculum tamaniensis sp.nov., a new alkaliphilic acetogen, isolated on methoxylated aromatics from a mud volcano.</title>
        <authorList>
            <person name="Khomyakova M.A."/>
            <person name="Merkel A.Y."/>
            <person name="Bonch-Osmolovskaya E.A."/>
            <person name="Slobodkin A.I."/>
        </authorList>
    </citation>
    <scope>NUCLEOTIDE SEQUENCE [LARGE SCALE GENOMIC DNA]</scope>
    <source>
        <strain evidence="9 10">M08DMB</strain>
    </source>
</reference>
<evidence type="ECO:0000313" key="9">
    <source>
        <dbReference type="EMBL" id="MPW24918.1"/>
    </source>
</evidence>
<name>A0A6A7K646_9FIRM</name>
<evidence type="ECO:0000256" key="1">
    <source>
        <dbReference type="ARBA" id="ARBA00004651"/>
    </source>
</evidence>
<dbReference type="GO" id="GO:0005886">
    <property type="term" value="C:plasma membrane"/>
    <property type="evidence" value="ECO:0007669"/>
    <property type="project" value="UniProtKB-SubCell"/>
</dbReference>
<dbReference type="Gene3D" id="1.10.3720.10">
    <property type="entry name" value="MetI-like"/>
    <property type="match status" value="1"/>
</dbReference>
<comment type="caution">
    <text evidence="9">The sequence shown here is derived from an EMBL/GenBank/DDBJ whole genome shotgun (WGS) entry which is preliminary data.</text>
</comment>
<dbReference type="SUPFAM" id="SSF161098">
    <property type="entry name" value="MetI-like"/>
    <property type="match status" value="1"/>
</dbReference>
<comment type="similarity">
    <text evidence="7">Belongs to the binding-protein-dependent transport system permease family.</text>
</comment>
<keyword evidence="10" id="KW-1185">Reference proteome</keyword>
<feature type="transmembrane region" description="Helical" evidence="7">
    <location>
        <begin position="230"/>
        <end position="252"/>
    </location>
</feature>
<sequence length="305" mass="33818">MIKHIVKRFAYSLFTIFLIATITFFLMNLVPGGPFLSEKNLSPQITEVMNDKYGLNEPVIIQYKNYMIKLAQGDLGVSIINKGRDINDIIYEKFLISAKVGFITIVLAITIGIAMGVVAAISKGKLVDRLLTIFSTLGMAVPNFVIATALLIIFGVKLRILPTYGLSSSAHFILPVLTLAFYPMAYIARLLRTTMLDVLDQDYIRTARSKGLSEFQVLVKHGLRNAITPIITYLGPMIAYILTGSFVVEKIFSIPGLGGEFIGSINGRDYPMIMGTTIFLATIMVSMNFIVDILYKVIDPRIELN</sequence>
<evidence type="ECO:0000256" key="6">
    <source>
        <dbReference type="ARBA" id="ARBA00023136"/>
    </source>
</evidence>
<dbReference type="InterPro" id="IPR045621">
    <property type="entry name" value="BPD_transp_1_N"/>
</dbReference>
<evidence type="ECO:0000256" key="3">
    <source>
        <dbReference type="ARBA" id="ARBA00022475"/>
    </source>
</evidence>
<keyword evidence="3" id="KW-1003">Cell membrane</keyword>
<dbReference type="InterPro" id="IPR000515">
    <property type="entry name" value="MetI-like"/>
</dbReference>
<evidence type="ECO:0000256" key="4">
    <source>
        <dbReference type="ARBA" id="ARBA00022692"/>
    </source>
</evidence>